<dbReference type="InterPro" id="IPR043725">
    <property type="entry name" value="DUF5667"/>
</dbReference>
<feature type="compositionally biased region" description="Gly residues" evidence="1">
    <location>
        <begin position="346"/>
        <end position="356"/>
    </location>
</feature>
<organism evidence="4 5">
    <name type="scientific">Streptomyces synnematoformans</name>
    <dbReference type="NCBI Taxonomy" id="415721"/>
    <lineage>
        <taxon>Bacteria</taxon>
        <taxon>Bacillati</taxon>
        <taxon>Actinomycetota</taxon>
        <taxon>Actinomycetes</taxon>
        <taxon>Kitasatosporales</taxon>
        <taxon>Streptomycetaceae</taxon>
        <taxon>Streptomyces</taxon>
    </lineage>
</organism>
<dbReference type="Pfam" id="PF18915">
    <property type="entry name" value="DUF5667"/>
    <property type="match status" value="1"/>
</dbReference>
<feature type="transmembrane region" description="Helical" evidence="2">
    <location>
        <begin position="114"/>
        <end position="135"/>
    </location>
</feature>
<keyword evidence="2" id="KW-1133">Transmembrane helix</keyword>
<dbReference type="Proteomes" id="UP001500443">
    <property type="component" value="Unassembled WGS sequence"/>
</dbReference>
<protein>
    <submittedName>
        <fullName evidence="4">DUF5667 domain-containing protein</fullName>
    </submittedName>
</protein>
<evidence type="ECO:0000256" key="2">
    <source>
        <dbReference type="SAM" id="Phobius"/>
    </source>
</evidence>
<feature type="region of interest" description="Disordered" evidence="1">
    <location>
        <begin position="277"/>
        <end position="399"/>
    </location>
</feature>
<keyword evidence="2" id="KW-0812">Transmembrane</keyword>
<dbReference type="RefSeq" id="WP_344294452.1">
    <property type="nucleotide sequence ID" value="NZ_BAAAPF010000354.1"/>
</dbReference>
<sequence length="399" mass="41642">MIGSVSAHRRAHAFAQALDEESRAQQAEALAADPEQARLLGLAGQLAAVPGPALDPEVKTAQRTRLIAAMEAMLAEDTAESTEAPLIPAPRRRGAHRAAGPLSRLRPRSRLSRGVAIGGVGVGVAAGAFSAAAAVSSDALPGDTLYGLKRGMEDLRRGMADDDAERGRIYLDQASTRLNEARRLMERDRAGALDEESVSEIREALDNVRHDAGEGRRLLRGAYDENGSLAPMQTLSAFSQKNERSWQQLRDRLPPALGELSDEVSSVFDAIKQDVAPLSSLLPGPEEDSTPGGTSPGTAGTGGTGTEPDPAEPTPSPTATAEGEVGDDGEPKPSATEEDGLVDDGLIGGVLPGGEDSGGRETDDSSSPTEQEPGRTKPEITLPPLLPLPDLGLDIGEEE</sequence>
<gene>
    <name evidence="4" type="ORF">GCM10009802_60610</name>
</gene>
<accession>A0ABN1ZTG0</accession>
<feature type="compositionally biased region" description="Low complexity" evidence="1">
    <location>
        <begin position="388"/>
        <end position="399"/>
    </location>
</feature>
<keyword evidence="5" id="KW-1185">Reference proteome</keyword>
<evidence type="ECO:0000259" key="3">
    <source>
        <dbReference type="Pfam" id="PF18915"/>
    </source>
</evidence>
<keyword evidence="2" id="KW-0472">Membrane</keyword>
<feature type="domain" description="DUF5667" evidence="3">
    <location>
        <begin position="139"/>
        <end position="254"/>
    </location>
</feature>
<reference evidence="4 5" key="1">
    <citation type="journal article" date="2019" name="Int. J. Syst. Evol. Microbiol.">
        <title>The Global Catalogue of Microorganisms (GCM) 10K type strain sequencing project: providing services to taxonomists for standard genome sequencing and annotation.</title>
        <authorList>
            <consortium name="The Broad Institute Genomics Platform"/>
            <consortium name="The Broad Institute Genome Sequencing Center for Infectious Disease"/>
            <person name="Wu L."/>
            <person name="Ma J."/>
        </authorList>
    </citation>
    <scope>NUCLEOTIDE SEQUENCE [LARGE SCALE GENOMIC DNA]</scope>
    <source>
        <strain evidence="4 5">JCM 15481</strain>
    </source>
</reference>
<evidence type="ECO:0000313" key="5">
    <source>
        <dbReference type="Proteomes" id="UP001500443"/>
    </source>
</evidence>
<evidence type="ECO:0000313" key="4">
    <source>
        <dbReference type="EMBL" id="GAA1503924.1"/>
    </source>
</evidence>
<evidence type="ECO:0000256" key="1">
    <source>
        <dbReference type="SAM" id="MobiDB-lite"/>
    </source>
</evidence>
<name>A0ABN1ZTG0_9ACTN</name>
<dbReference type="EMBL" id="BAAAPF010000354">
    <property type="protein sequence ID" value="GAA1503924.1"/>
    <property type="molecule type" value="Genomic_DNA"/>
</dbReference>
<proteinExistence type="predicted"/>
<comment type="caution">
    <text evidence="4">The sequence shown here is derived from an EMBL/GenBank/DDBJ whole genome shotgun (WGS) entry which is preliminary data.</text>
</comment>